<sequence>MTPSDTALFTPSRQIAVRPSWLAQVQEAALDPGLPIVDPHHHLWDREAERYLLADLLEDTACGHDIRATVFIQCGAMYRQDGPTEARSLGETEFVNGIAAASASGTYGRLRACAGIIGFVDLTLGDRVTPLLEAHLATARDRFRGIRNRTAWHPAPAVRSNLLGPPPGPLEDPRFVEGARCLAPLGLVLDVWAYQTQLPLVAALARAIPGLTVVVNHCGGPLGVGPFAGRRAEGFAAWRAEVLALAELPNTVMKLGGLAMEIGGSDHHRRDRPPGSEELAAEWRPVVHTLIEAFGAGRCMFESNFPVDKGMVGYGVLWNAFKRLAEGAGAAERAALFAGTATRIYRLDEAPGCDGLRALAAGA</sequence>
<evidence type="ECO:0000256" key="1">
    <source>
        <dbReference type="ARBA" id="ARBA00038310"/>
    </source>
</evidence>
<keyword evidence="4" id="KW-1185">Reference proteome</keyword>
<protein>
    <submittedName>
        <fullName evidence="3">Amidohydrolase family protein</fullName>
    </submittedName>
</protein>
<organism evidence="3 4">
    <name type="scientific">Falsiroseomonas selenitidurans</name>
    <dbReference type="NCBI Taxonomy" id="2716335"/>
    <lineage>
        <taxon>Bacteria</taxon>
        <taxon>Pseudomonadati</taxon>
        <taxon>Pseudomonadota</taxon>
        <taxon>Alphaproteobacteria</taxon>
        <taxon>Acetobacterales</taxon>
        <taxon>Roseomonadaceae</taxon>
        <taxon>Falsiroseomonas</taxon>
    </lineage>
</organism>
<dbReference type="InterPro" id="IPR032466">
    <property type="entry name" value="Metal_Hydrolase"/>
</dbReference>
<evidence type="ECO:0000313" key="3">
    <source>
        <dbReference type="EMBL" id="NKC30615.1"/>
    </source>
</evidence>
<dbReference type="Gene3D" id="3.20.20.140">
    <property type="entry name" value="Metal-dependent hydrolases"/>
    <property type="match status" value="1"/>
</dbReference>
<dbReference type="InterPro" id="IPR052350">
    <property type="entry name" value="Metallo-dep_Lactonases"/>
</dbReference>
<proteinExistence type="inferred from homology"/>
<dbReference type="Pfam" id="PF04909">
    <property type="entry name" value="Amidohydro_2"/>
    <property type="match status" value="1"/>
</dbReference>
<evidence type="ECO:0000259" key="2">
    <source>
        <dbReference type="Pfam" id="PF04909"/>
    </source>
</evidence>
<gene>
    <name evidence="3" type="ORF">HEQ75_07055</name>
</gene>
<dbReference type="SUPFAM" id="SSF51556">
    <property type="entry name" value="Metallo-dependent hydrolases"/>
    <property type="match status" value="1"/>
</dbReference>
<accession>A0ABX1E1P2</accession>
<reference evidence="3 4" key="1">
    <citation type="submission" date="2020-03" db="EMBL/GenBank/DDBJ databases">
        <title>Roseomonas selenitidurans sp. nov. isolated from urban soil.</title>
        <authorList>
            <person name="Liu H."/>
        </authorList>
    </citation>
    <scope>NUCLEOTIDE SEQUENCE [LARGE SCALE GENOMIC DNA]</scope>
    <source>
        <strain evidence="3 4">BU-1</strain>
    </source>
</reference>
<dbReference type="PANTHER" id="PTHR43569:SF1">
    <property type="entry name" value="BLL3371 PROTEIN"/>
    <property type="match status" value="1"/>
</dbReference>
<comment type="caution">
    <text evidence="3">The sequence shown here is derived from an EMBL/GenBank/DDBJ whole genome shotgun (WGS) entry which is preliminary data.</text>
</comment>
<dbReference type="PANTHER" id="PTHR43569">
    <property type="entry name" value="AMIDOHYDROLASE"/>
    <property type="match status" value="1"/>
</dbReference>
<name>A0ABX1E1P2_9PROT</name>
<evidence type="ECO:0000313" key="4">
    <source>
        <dbReference type="Proteomes" id="UP000787635"/>
    </source>
</evidence>
<dbReference type="RefSeq" id="WP_168028673.1">
    <property type="nucleotide sequence ID" value="NZ_JAAVNE010000008.1"/>
</dbReference>
<feature type="domain" description="Amidohydrolase-related" evidence="2">
    <location>
        <begin position="37"/>
        <end position="347"/>
    </location>
</feature>
<comment type="similarity">
    <text evidence="1">Belongs to the metallo-dependent hydrolases superfamily.</text>
</comment>
<dbReference type="EMBL" id="JAAVNE010000008">
    <property type="protein sequence ID" value="NKC30615.1"/>
    <property type="molecule type" value="Genomic_DNA"/>
</dbReference>
<dbReference type="InterPro" id="IPR006680">
    <property type="entry name" value="Amidohydro-rel"/>
</dbReference>
<dbReference type="Proteomes" id="UP000787635">
    <property type="component" value="Unassembled WGS sequence"/>
</dbReference>